<dbReference type="InterPro" id="IPR003593">
    <property type="entry name" value="AAA+_ATPase"/>
</dbReference>
<comment type="similarity">
    <text evidence="2">Belongs to the ABC transporter superfamily.</text>
</comment>
<dbReference type="SMART" id="SM00382">
    <property type="entry name" value="AAA"/>
    <property type="match status" value="1"/>
</dbReference>
<dbReference type="Proteomes" id="UP001055025">
    <property type="component" value="Unassembled WGS sequence"/>
</dbReference>
<dbReference type="InterPro" id="IPR003439">
    <property type="entry name" value="ABC_transporter-like_ATP-bd"/>
</dbReference>
<evidence type="ECO:0000256" key="6">
    <source>
        <dbReference type="ARBA" id="ARBA00022741"/>
    </source>
</evidence>
<dbReference type="InterPro" id="IPR050388">
    <property type="entry name" value="ABC_Ni/Peptide_Import"/>
</dbReference>
<evidence type="ECO:0000256" key="2">
    <source>
        <dbReference type="ARBA" id="ARBA00005417"/>
    </source>
</evidence>
<comment type="subcellular location">
    <subcellularLocation>
        <location evidence="1">Cell membrane</location>
        <topology evidence="1">Peripheral membrane protein</topology>
    </subcellularLocation>
</comment>
<keyword evidence="12" id="KW-1185">Reference proteome</keyword>
<dbReference type="GO" id="GO:0005524">
    <property type="term" value="F:ATP binding"/>
    <property type="evidence" value="ECO:0007669"/>
    <property type="project" value="UniProtKB-KW"/>
</dbReference>
<gene>
    <name evidence="11" type="ORF">ATOP_03880</name>
</gene>
<dbReference type="AlphaFoldDB" id="A0AAV5B1K1"/>
<keyword evidence="3" id="KW-0813">Transport</keyword>
<evidence type="ECO:0000259" key="10">
    <source>
        <dbReference type="PROSITE" id="PS50893"/>
    </source>
</evidence>
<evidence type="ECO:0000256" key="9">
    <source>
        <dbReference type="ARBA" id="ARBA00023136"/>
    </source>
</evidence>
<dbReference type="GO" id="GO:0005886">
    <property type="term" value="C:plasma membrane"/>
    <property type="evidence" value="ECO:0007669"/>
    <property type="project" value="UniProtKB-SubCell"/>
</dbReference>
<comment type="caution">
    <text evidence="11">The sequence shown here is derived from an EMBL/GenBank/DDBJ whole genome shotgun (WGS) entry which is preliminary data.</text>
</comment>
<dbReference type="PANTHER" id="PTHR43297">
    <property type="entry name" value="OLIGOPEPTIDE TRANSPORT ATP-BINDING PROTEIN APPD"/>
    <property type="match status" value="1"/>
</dbReference>
<evidence type="ECO:0000256" key="1">
    <source>
        <dbReference type="ARBA" id="ARBA00004202"/>
    </source>
</evidence>
<evidence type="ECO:0000256" key="4">
    <source>
        <dbReference type="ARBA" id="ARBA00022475"/>
    </source>
</evidence>
<keyword evidence="8" id="KW-1278">Translocase</keyword>
<evidence type="ECO:0000256" key="7">
    <source>
        <dbReference type="ARBA" id="ARBA00022840"/>
    </source>
</evidence>
<dbReference type="RefSeq" id="WP_135978118.1">
    <property type="nucleotide sequence ID" value="NZ_BQKC01000001.1"/>
</dbReference>
<dbReference type="CDD" id="cd03257">
    <property type="entry name" value="ABC_NikE_OppD_transporters"/>
    <property type="match status" value="1"/>
</dbReference>
<evidence type="ECO:0000256" key="8">
    <source>
        <dbReference type="ARBA" id="ARBA00022967"/>
    </source>
</evidence>
<keyword evidence="5" id="KW-0997">Cell inner membrane</keyword>
<reference evidence="11" key="1">
    <citation type="journal article" date="2022" name="Int. J. Syst. Evol. Microbiol.">
        <title>Granulimonas faecalis gen. nov., sp. nov., and Leptogranulimonas caecicola gen. nov., sp. nov., novel lactate-producing Atopobiaceae bacteria isolated from mouse intestines, and an emended description of the family Atopobiaceae.</title>
        <authorList>
            <person name="Morinaga K."/>
            <person name="Kusada H."/>
            <person name="Sakamoto S."/>
            <person name="Murakami T."/>
            <person name="Toyoda A."/>
            <person name="Mori H."/>
            <person name="Meng X.Y."/>
            <person name="Takashino M."/>
            <person name="Murotomi K."/>
            <person name="Tamaki H."/>
        </authorList>
    </citation>
    <scope>NUCLEOTIDE SEQUENCE</scope>
    <source>
        <strain evidence="11">OPF53</strain>
    </source>
</reference>
<evidence type="ECO:0000313" key="11">
    <source>
        <dbReference type="EMBL" id="GJM54733.1"/>
    </source>
</evidence>
<accession>A0AAV5B1K1</accession>
<dbReference type="EMBL" id="BQKC01000001">
    <property type="protein sequence ID" value="GJM54733.1"/>
    <property type="molecule type" value="Genomic_DNA"/>
</dbReference>
<evidence type="ECO:0000256" key="3">
    <source>
        <dbReference type="ARBA" id="ARBA00022448"/>
    </source>
</evidence>
<proteinExistence type="inferred from homology"/>
<evidence type="ECO:0000313" key="12">
    <source>
        <dbReference type="Proteomes" id="UP001055025"/>
    </source>
</evidence>
<evidence type="ECO:0000256" key="5">
    <source>
        <dbReference type="ARBA" id="ARBA00022519"/>
    </source>
</evidence>
<dbReference type="SUPFAM" id="SSF52540">
    <property type="entry name" value="P-loop containing nucleoside triphosphate hydrolases"/>
    <property type="match status" value="1"/>
</dbReference>
<dbReference type="InterPro" id="IPR027417">
    <property type="entry name" value="P-loop_NTPase"/>
</dbReference>
<dbReference type="PANTHER" id="PTHR43297:SF14">
    <property type="entry name" value="ATPASE AAA-TYPE CORE DOMAIN-CONTAINING PROTEIN"/>
    <property type="match status" value="1"/>
</dbReference>
<protein>
    <recommendedName>
        <fullName evidence="10">ABC transporter domain-containing protein</fullName>
    </recommendedName>
</protein>
<keyword evidence="9" id="KW-0472">Membrane</keyword>
<dbReference type="PROSITE" id="PS50893">
    <property type="entry name" value="ABC_TRANSPORTER_2"/>
    <property type="match status" value="1"/>
</dbReference>
<keyword evidence="7" id="KW-0067">ATP-binding</keyword>
<name>A0AAV5B1K1_9ACTN</name>
<feature type="domain" description="ABC transporter" evidence="10">
    <location>
        <begin position="5"/>
        <end position="248"/>
    </location>
</feature>
<dbReference type="InterPro" id="IPR017871">
    <property type="entry name" value="ABC_transporter-like_CS"/>
</dbReference>
<dbReference type="PROSITE" id="PS00211">
    <property type="entry name" value="ABC_TRANSPORTER_1"/>
    <property type="match status" value="1"/>
</dbReference>
<sequence>MDGLLEIDSLTVSYGPNRALASVSLELGAGESLAVVGESGSGKSTLLRSIARLLPCQARIESGAIEFRGTDLVTAPGRVLRSLRGSQIAYVFQNGRESLDPLFTVGRQLDEVLRAHGKEVPPSWGEALLRRMGIEDPGRVLAAFPRELSGGQCQRVAVALSVACGPSLLLADEPTGGLDEEARDKVGGLLGDLNAREGVALVTVTHDIGFAAQVARRIAVMRDGRIVEEGPTERVMARPSQPYTRELIDAVPRTGRTFRRVGDGA</sequence>
<keyword evidence="6" id="KW-0547">Nucleotide-binding</keyword>
<dbReference type="Pfam" id="PF00005">
    <property type="entry name" value="ABC_tran"/>
    <property type="match status" value="1"/>
</dbReference>
<dbReference type="GO" id="GO:0016887">
    <property type="term" value="F:ATP hydrolysis activity"/>
    <property type="evidence" value="ECO:0007669"/>
    <property type="project" value="InterPro"/>
</dbReference>
<dbReference type="Gene3D" id="3.40.50.300">
    <property type="entry name" value="P-loop containing nucleotide triphosphate hydrolases"/>
    <property type="match status" value="1"/>
</dbReference>
<keyword evidence="4" id="KW-1003">Cell membrane</keyword>
<organism evidence="11 12">
    <name type="scientific">Granulimonas faecalis</name>
    <dbReference type="NCBI Taxonomy" id="2894155"/>
    <lineage>
        <taxon>Bacteria</taxon>
        <taxon>Bacillati</taxon>
        <taxon>Actinomycetota</taxon>
        <taxon>Coriobacteriia</taxon>
        <taxon>Coriobacteriales</taxon>
        <taxon>Kribbibacteriaceae</taxon>
        <taxon>Granulimonas</taxon>
    </lineage>
</organism>